<dbReference type="Pfam" id="PF00397">
    <property type="entry name" value="WW"/>
    <property type="match status" value="2"/>
</dbReference>
<evidence type="ECO:0008006" key="6">
    <source>
        <dbReference type="Google" id="ProtNLM"/>
    </source>
</evidence>
<accession>A0A1D1VBW3</accession>
<organism evidence="4 5">
    <name type="scientific">Ramazzottius varieornatus</name>
    <name type="common">Water bear</name>
    <name type="synonym">Tardigrade</name>
    <dbReference type="NCBI Taxonomy" id="947166"/>
    <lineage>
        <taxon>Eukaryota</taxon>
        <taxon>Metazoa</taxon>
        <taxon>Ecdysozoa</taxon>
        <taxon>Tardigrada</taxon>
        <taxon>Eutardigrada</taxon>
        <taxon>Parachela</taxon>
        <taxon>Hypsibioidea</taxon>
        <taxon>Ramazzottiidae</taxon>
        <taxon>Ramazzottius</taxon>
    </lineage>
</organism>
<feature type="compositionally biased region" description="Basic and acidic residues" evidence="1">
    <location>
        <begin position="634"/>
        <end position="665"/>
    </location>
</feature>
<dbReference type="Gene3D" id="1.10.10.440">
    <property type="entry name" value="FF domain"/>
    <property type="match status" value="5"/>
</dbReference>
<dbReference type="STRING" id="947166.A0A1D1VBW3"/>
<dbReference type="InterPro" id="IPR002713">
    <property type="entry name" value="FF_domain"/>
</dbReference>
<dbReference type="SUPFAM" id="SSF51045">
    <property type="entry name" value="WW domain"/>
    <property type="match status" value="2"/>
</dbReference>
<feature type="region of interest" description="Disordered" evidence="1">
    <location>
        <begin position="127"/>
        <end position="161"/>
    </location>
</feature>
<dbReference type="PANTHER" id="PTHR11864">
    <property type="entry name" value="PRE-MRNA-PROCESSING PROTEIN PRP40"/>
    <property type="match status" value="1"/>
</dbReference>
<dbReference type="Pfam" id="PF25432">
    <property type="entry name" value="FF_PRPF40A"/>
    <property type="match status" value="1"/>
</dbReference>
<dbReference type="SUPFAM" id="SSF81698">
    <property type="entry name" value="FF domain"/>
    <property type="match status" value="5"/>
</dbReference>
<feature type="region of interest" description="Disordered" evidence="1">
    <location>
        <begin position="618"/>
        <end position="760"/>
    </location>
</feature>
<evidence type="ECO:0000313" key="4">
    <source>
        <dbReference type="EMBL" id="GAU95998.1"/>
    </source>
</evidence>
<feature type="compositionally biased region" description="Polar residues" evidence="1">
    <location>
        <begin position="134"/>
        <end position="161"/>
    </location>
</feature>
<dbReference type="InterPro" id="IPR039726">
    <property type="entry name" value="Prp40-like"/>
</dbReference>
<feature type="domain" description="WW" evidence="2">
    <location>
        <begin position="73"/>
        <end position="101"/>
    </location>
</feature>
<proteinExistence type="predicted"/>
<dbReference type="Gene3D" id="2.20.70.10">
    <property type="match status" value="2"/>
</dbReference>
<dbReference type="PROSITE" id="PS51676">
    <property type="entry name" value="FF"/>
    <property type="match status" value="2"/>
</dbReference>
<feature type="compositionally biased region" description="Basic residues" evidence="1">
    <location>
        <begin position="708"/>
        <end position="718"/>
    </location>
</feature>
<comment type="caution">
    <text evidence="4">The sequence shown here is derived from an EMBL/GenBank/DDBJ whole genome shotgun (WGS) entry which is preliminary data.</text>
</comment>
<dbReference type="AlphaFoldDB" id="A0A1D1VBW3"/>
<dbReference type="InterPro" id="IPR036517">
    <property type="entry name" value="FF_domain_sf"/>
</dbReference>
<evidence type="ECO:0000259" key="2">
    <source>
        <dbReference type="PROSITE" id="PS50020"/>
    </source>
</evidence>
<dbReference type="GO" id="GO:0071004">
    <property type="term" value="C:U2-type prespliceosome"/>
    <property type="evidence" value="ECO:0007669"/>
    <property type="project" value="TreeGrafter"/>
</dbReference>
<dbReference type="PROSITE" id="PS01159">
    <property type="entry name" value="WW_DOMAIN_1"/>
    <property type="match status" value="1"/>
</dbReference>
<dbReference type="EMBL" id="BDGG01000003">
    <property type="protein sequence ID" value="GAU95998.1"/>
    <property type="molecule type" value="Genomic_DNA"/>
</dbReference>
<feature type="domain" description="WW" evidence="2">
    <location>
        <begin position="27"/>
        <end position="60"/>
    </location>
</feature>
<keyword evidence="5" id="KW-1185">Reference proteome</keyword>
<protein>
    <recommendedName>
        <fullName evidence="6">WW domain-containing protein</fullName>
    </recommendedName>
</protein>
<dbReference type="InterPro" id="IPR036020">
    <property type="entry name" value="WW_dom_sf"/>
</dbReference>
<dbReference type="SMART" id="SM00456">
    <property type="entry name" value="WW"/>
    <property type="match status" value="2"/>
</dbReference>
<evidence type="ECO:0000313" key="5">
    <source>
        <dbReference type="Proteomes" id="UP000186922"/>
    </source>
</evidence>
<feature type="domain" description="FF" evidence="3">
    <location>
        <begin position="203"/>
        <end position="257"/>
    </location>
</feature>
<reference evidence="4 5" key="1">
    <citation type="journal article" date="2016" name="Nat. Commun.">
        <title>Extremotolerant tardigrade genome and improved radiotolerance of human cultured cells by tardigrade-unique protein.</title>
        <authorList>
            <person name="Hashimoto T."/>
            <person name="Horikawa D.D."/>
            <person name="Saito Y."/>
            <person name="Kuwahara H."/>
            <person name="Kozuka-Hata H."/>
            <person name="Shin-I T."/>
            <person name="Minakuchi Y."/>
            <person name="Ohishi K."/>
            <person name="Motoyama A."/>
            <person name="Aizu T."/>
            <person name="Enomoto A."/>
            <person name="Kondo K."/>
            <person name="Tanaka S."/>
            <person name="Hara Y."/>
            <person name="Koshikawa S."/>
            <person name="Sagara H."/>
            <person name="Miura T."/>
            <person name="Yokobori S."/>
            <person name="Miyagawa K."/>
            <person name="Suzuki Y."/>
            <person name="Kubo T."/>
            <person name="Oyama M."/>
            <person name="Kohara Y."/>
            <person name="Fujiyama A."/>
            <person name="Arakawa K."/>
            <person name="Katayama T."/>
            <person name="Toyoda A."/>
            <person name="Kunieda T."/>
        </authorList>
    </citation>
    <scope>NUCLEOTIDE SEQUENCE [LARGE SCALE GENOMIC DNA]</scope>
    <source>
        <strain evidence="4 5">YOKOZUNA-1</strain>
    </source>
</reference>
<feature type="compositionally biased region" description="Low complexity" evidence="1">
    <location>
        <begin position="666"/>
        <end position="677"/>
    </location>
</feature>
<dbReference type="SMART" id="SM00441">
    <property type="entry name" value="FF"/>
    <property type="match status" value="5"/>
</dbReference>
<dbReference type="InterPro" id="IPR001202">
    <property type="entry name" value="WW_dom"/>
</dbReference>
<dbReference type="GO" id="GO:0005685">
    <property type="term" value="C:U1 snRNP"/>
    <property type="evidence" value="ECO:0007669"/>
    <property type="project" value="TreeGrafter"/>
</dbReference>
<dbReference type="PANTHER" id="PTHR11864:SF0">
    <property type="entry name" value="PRP40 PRE-MRNA PROCESSING FACTOR 40 HOMOLOG A (YEAST)"/>
    <property type="match status" value="1"/>
</dbReference>
<dbReference type="GO" id="GO:0003723">
    <property type="term" value="F:RNA binding"/>
    <property type="evidence" value="ECO:0007669"/>
    <property type="project" value="TreeGrafter"/>
</dbReference>
<evidence type="ECO:0000259" key="3">
    <source>
        <dbReference type="PROSITE" id="PS51676"/>
    </source>
</evidence>
<dbReference type="Pfam" id="PF01846">
    <property type="entry name" value="FF"/>
    <property type="match status" value="2"/>
</dbReference>
<dbReference type="PROSITE" id="PS50020">
    <property type="entry name" value="WW_DOMAIN_2"/>
    <property type="match status" value="2"/>
</dbReference>
<gene>
    <name evidence="4" type="primary">RvY_07508-1</name>
    <name evidence="4" type="synonym">RvY_07508.1</name>
    <name evidence="4" type="ORF">RvY_07508</name>
</gene>
<feature type="domain" description="FF" evidence="3">
    <location>
        <begin position="270"/>
        <end position="324"/>
    </location>
</feature>
<dbReference type="OrthoDB" id="187617at2759"/>
<sequence length="790" mass="91900">MAAYIVNGEIDRSALINRLKTLSELRKSTVSDWAEHRTEKDEIYYYNSKTQASSWEKPVELQTLVESLLAELPWKEYTTDDGRVYFHNPDTDETKWDSPPIMAELRGLVEEFEFTQNTNGHADEALEDSAEVGQDSSVTDDGAMQSESPSSGAPITPQQVEHITPSKITINLAMNQKKEEEPEIIEEPQFDVFSVADINAIDKKEAAEAFRKFLEERNVPSNVNWENCVKLIQSDKRFDVWKKFTDRKQTFNHYKILKQKLEKEDQRKRQEKAREAFEKMLAATDLISFETAYKEADKIFSADKIWRAIPERERENLYEDVMVVLEKRDREQAEKDRETNMDKLVDILYNVPDITYRTTWGECQKLLAESEVFMSDPIIKKISKLDALRVFKDHIVKLEKEHEEEVKVEKRQRKRAHRKNREMYLVMLDELRKQGDINCLSKWKTVFPQMRNDVCFLNLLEQNGSNALDLFKLFVKDLQNRYQDDLDTIVSILKEQQHVVRPATEFVDFIRVIQKDDRGAAIDKGNIKMAYDSLRATAIQEDKGREDEVKKAQERETKKKKALEDNFSAMLKDSKIAFSPNDKWLSVKDNFASKNAYLAVRDEEDRIRFFHAYLSKLNGKEKESSKSPKKKTSKKDSEKREKLDKTEKEPRSDKKEKEKNNDTSKSRSSSSKNKSPSKPIPVEMTSSKKRAASPSSPVSDEEPETTKKCPKKKKRHHRSPDVSKDSSKRKDDRKSDKHSKKERRENGGPSKRKTVEKTVEKQAEQLAEALTEDELEKQRVALMKQLGLID</sequence>
<dbReference type="Proteomes" id="UP000186922">
    <property type="component" value="Unassembled WGS sequence"/>
</dbReference>
<name>A0A1D1VBW3_RAMVA</name>
<dbReference type="CDD" id="cd00201">
    <property type="entry name" value="WW"/>
    <property type="match status" value="2"/>
</dbReference>
<feature type="compositionally biased region" description="Basic and acidic residues" evidence="1">
    <location>
        <begin position="719"/>
        <end position="735"/>
    </location>
</feature>
<evidence type="ECO:0000256" key="1">
    <source>
        <dbReference type="SAM" id="MobiDB-lite"/>
    </source>
</evidence>
<dbReference type="GO" id="GO:0045292">
    <property type="term" value="P:mRNA cis splicing, via spliceosome"/>
    <property type="evidence" value="ECO:0007669"/>
    <property type="project" value="InterPro"/>
</dbReference>